<protein>
    <submittedName>
        <fullName evidence="2">Uncharacterized protein</fullName>
    </submittedName>
</protein>
<dbReference type="Proteomes" id="UP001590951">
    <property type="component" value="Unassembled WGS sequence"/>
</dbReference>
<feature type="compositionally biased region" description="Basic and acidic residues" evidence="1">
    <location>
        <begin position="126"/>
        <end position="150"/>
    </location>
</feature>
<accession>A0ABR4ATR2</accession>
<sequence>MAPQAPLATFNYDANPGKRNWTVTFMKSAYQNDKAFIVSSIFNRVRALVKEHKTITSLYKAEVNSRKAIDLKRTELSNLLVHEFRTDLEVAGQPDLLQRACRGIVGYAGGSGATTDIKQESLSVKSEPEPTPHCNHLPETDHSRPLRYDVDRRAVL</sequence>
<evidence type="ECO:0000313" key="3">
    <source>
        <dbReference type="Proteomes" id="UP001590951"/>
    </source>
</evidence>
<proteinExistence type="predicted"/>
<name>A0ABR4ATR2_9LECA</name>
<gene>
    <name evidence="2" type="ORF">ABVK25_010871</name>
</gene>
<reference evidence="2 3" key="1">
    <citation type="submission" date="2024-09" db="EMBL/GenBank/DDBJ databases">
        <title>Rethinking Asexuality: The Enigmatic Case of Functional Sexual Genes in Lepraria (Stereocaulaceae).</title>
        <authorList>
            <person name="Doellman M."/>
            <person name="Sun Y."/>
            <person name="Barcenas-Pena A."/>
            <person name="Lumbsch H.T."/>
            <person name="Grewe F."/>
        </authorList>
    </citation>
    <scope>NUCLEOTIDE SEQUENCE [LARGE SCALE GENOMIC DNA]</scope>
    <source>
        <strain evidence="2 3">Grewe 0041</strain>
    </source>
</reference>
<comment type="caution">
    <text evidence="2">The sequence shown here is derived from an EMBL/GenBank/DDBJ whole genome shotgun (WGS) entry which is preliminary data.</text>
</comment>
<keyword evidence="3" id="KW-1185">Reference proteome</keyword>
<feature type="region of interest" description="Disordered" evidence="1">
    <location>
        <begin position="121"/>
        <end position="150"/>
    </location>
</feature>
<organism evidence="2 3">
    <name type="scientific">Lepraria finkii</name>
    <dbReference type="NCBI Taxonomy" id="1340010"/>
    <lineage>
        <taxon>Eukaryota</taxon>
        <taxon>Fungi</taxon>
        <taxon>Dikarya</taxon>
        <taxon>Ascomycota</taxon>
        <taxon>Pezizomycotina</taxon>
        <taxon>Lecanoromycetes</taxon>
        <taxon>OSLEUM clade</taxon>
        <taxon>Lecanoromycetidae</taxon>
        <taxon>Lecanorales</taxon>
        <taxon>Lecanorineae</taxon>
        <taxon>Stereocaulaceae</taxon>
        <taxon>Lepraria</taxon>
    </lineage>
</organism>
<dbReference type="EMBL" id="JBHFEH010000077">
    <property type="protein sequence ID" value="KAL2048865.1"/>
    <property type="molecule type" value="Genomic_DNA"/>
</dbReference>
<evidence type="ECO:0000313" key="2">
    <source>
        <dbReference type="EMBL" id="KAL2048865.1"/>
    </source>
</evidence>
<evidence type="ECO:0000256" key="1">
    <source>
        <dbReference type="SAM" id="MobiDB-lite"/>
    </source>
</evidence>